<evidence type="ECO:0000256" key="5">
    <source>
        <dbReference type="ARBA" id="ARBA00022729"/>
    </source>
</evidence>
<evidence type="ECO:0000256" key="4">
    <source>
        <dbReference type="ARBA" id="ARBA00022692"/>
    </source>
</evidence>
<proteinExistence type="predicted"/>
<feature type="region of interest" description="Disordered" evidence="8">
    <location>
        <begin position="625"/>
        <end position="658"/>
    </location>
</feature>
<feature type="region of interest" description="Disordered" evidence="8">
    <location>
        <begin position="32"/>
        <end position="65"/>
    </location>
</feature>
<keyword evidence="4" id="KW-0812">Transmembrane</keyword>
<accession>A0ABT6CF14</accession>
<dbReference type="EMBL" id="JAROCY010000003">
    <property type="protein sequence ID" value="MDF8332499.1"/>
    <property type="molecule type" value="Genomic_DNA"/>
</dbReference>
<keyword evidence="6" id="KW-0472">Membrane</keyword>
<dbReference type="SUPFAM" id="SSF56935">
    <property type="entry name" value="Porins"/>
    <property type="match status" value="1"/>
</dbReference>
<feature type="compositionally biased region" description="Gly residues" evidence="8">
    <location>
        <begin position="640"/>
        <end position="654"/>
    </location>
</feature>
<feature type="compositionally biased region" description="Pro residues" evidence="8">
    <location>
        <begin position="626"/>
        <end position="639"/>
    </location>
</feature>
<evidence type="ECO:0000256" key="8">
    <source>
        <dbReference type="SAM" id="MobiDB-lite"/>
    </source>
</evidence>
<evidence type="ECO:0000313" key="10">
    <source>
        <dbReference type="EMBL" id="MDF8332499.1"/>
    </source>
</evidence>
<keyword evidence="5 9" id="KW-0732">Signal</keyword>
<comment type="subcellular location">
    <subcellularLocation>
        <location evidence="1">Cell outer membrane</location>
        <topology evidence="1">Multi-pass membrane protein</topology>
    </subcellularLocation>
</comment>
<keyword evidence="10" id="KW-0675">Receptor</keyword>
<keyword evidence="7" id="KW-0998">Cell outer membrane</keyword>
<dbReference type="PANTHER" id="PTHR30069">
    <property type="entry name" value="TONB-DEPENDENT OUTER MEMBRANE RECEPTOR"/>
    <property type="match status" value="1"/>
</dbReference>
<evidence type="ECO:0000256" key="6">
    <source>
        <dbReference type="ARBA" id="ARBA00023136"/>
    </source>
</evidence>
<dbReference type="Gene3D" id="2.170.130.10">
    <property type="entry name" value="TonB-dependent receptor, plug domain"/>
    <property type="match status" value="1"/>
</dbReference>
<dbReference type="RefSeq" id="WP_277275684.1">
    <property type="nucleotide sequence ID" value="NZ_JAROCY010000003.1"/>
</dbReference>
<dbReference type="InterPro" id="IPR039426">
    <property type="entry name" value="TonB-dep_rcpt-like"/>
</dbReference>
<keyword evidence="2" id="KW-0813">Transport</keyword>
<evidence type="ECO:0000256" key="9">
    <source>
        <dbReference type="SAM" id="SignalP"/>
    </source>
</evidence>
<keyword evidence="11" id="KW-1185">Reference proteome</keyword>
<feature type="signal peptide" evidence="9">
    <location>
        <begin position="1"/>
        <end position="29"/>
    </location>
</feature>
<dbReference type="InterPro" id="IPR037066">
    <property type="entry name" value="Plug_dom_sf"/>
</dbReference>
<keyword evidence="3" id="KW-1134">Transmembrane beta strand</keyword>
<gene>
    <name evidence="10" type="ORF">POM99_04730</name>
</gene>
<evidence type="ECO:0000256" key="3">
    <source>
        <dbReference type="ARBA" id="ARBA00022452"/>
    </source>
</evidence>
<reference evidence="10 11" key="1">
    <citation type="submission" date="2023-03" db="EMBL/GenBank/DDBJ databases">
        <title>Novosphingobium cyanobacteriorum sp. nov., isolated from a eutrophic reservoir during the Microcystis bloom period.</title>
        <authorList>
            <person name="Kang M."/>
            <person name="Le V."/>
            <person name="Ko S.-R."/>
            <person name="Lee S.-A."/>
            <person name="Ahn C.-Y."/>
        </authorList>
    </citation>
    <scope>NUCLEOTIDE SEQUENCE [LARGE SCALE GENOMIC DNA]</scope>
    <source>
        <strain evidence="10 11">HBC54</strain>
    </source>
</reference>
<dbReference type="Proteomes" id="UP001222770">
    <property type="component" value="Unassembled WGS sequence"/>
</dbReference>
<dbReference type="PANTHER" id="PTHR30069:SF53">
    <property type="entry name" value="COLICIN I RECEPTOR-RELATED"/>
    <property type="match status" value="1"/>
</dbReference>
<evidence type="ECO:0000256" key="1">
    <source>
        <dbReference type="ARBA" id="ARBA00004571"/>
    </source>
</evidence>
<evidence type="ECO:0000256" key="2">
    <source>
        <dbReference type="ARBA" id="ARBA00022448"/>
    </source>
</evidence>
<sequence length="815" mass="85203">MDQQGIDHRVKAGLSASVLALLWSGAAHAQQAPAADPQEANGLQPPVLSVGGNAVPTDTDGDGLDDEGEILVVATRIKGQVNTVQPPVATLDEEAIASYGVSSLADLLAALAPQTGSGRGRGGDGAPVVLLNGMRISGFREMRGLPPEAIRKVEILPEEVALKYGYRPDQRVVNFILKDNFRSFGTETEVQLPGSGGYSSTKQEMTLVRIDKGARLNVTGSYESQSPLTEAERGIVQAAGSNPLAAEYRTLLSRNKTAQLNATWARPLGGGAGLTLNALIQRDATDSLNGLRSSDPVVPLARTTRTTTVSAGAALNKPLGGWQLTVTADGSHVESGSAIDTLAQLAPEQARSKSDTLTSLATMNGRPFHLPGGDASLTVKTGFAYSGVRSSDSRTLAGDTRLTRGDAQAGFSLDLPITSRRENFGGAIGNLSLNLNGEVHHVSDFGSLTNLGGGITWAPTEKLTFTASYIGTQKAPGLSDLGGPVIVTPGVPVYDFATGQTTLVTVTSGGNPNLKKERQHDIKLAANWDLPFMKNATLLVEYFRNKSSDTTESFPFLTPAVEAAFPGRVVRDPATGRLVAIDQSAVTFAQEKSSRLRWGLNIGGSFGKADPNARRGGRFGGMMGGGPPPGAGMGGPPPGGGGGFRGGRGGGGGDGRGRWNLSITHTIQLTDRVTLTPGGPVLDLLDGDAVTSGGVARHSIQMEGGGFYRGFGLRMSGTYTGGSRVDASGLPGSSSLSFAPIATFNLRTFADLGRMPKLVEKAPILKNTRISLAVENLFDAQQRVTDDNGVVPLRYQPGYLNPAGRVFKIELRKQF</sequence>
<name>A0ABT6CF14_9SPHN</name>
<protein>
    <submittedName>
        <fullName evidence="10">TonB-dependent receptor</fullName>
    </submittedName>
</protein>
<dbReference type="InterPro" id="IPR036942">
    <property type="entry name" value="Beta-barrel_TonB_sf"/>
</dbReference>
<evidence type="ECO:0000313" key="11">
    <source>
        <dbReference type="Proteomes" id="UP001222770"/>
    </source>
</evidence>
<comment type="caution">
    <text evidence="10">The sequence shown here is derived from an EMBL/GenBank/DDBJ whole genome shotgun (WGS) entry which is preliminary data.</text>
</comment>
<dbReference type="Gene3D" id="2.40.170.20">
    <property type="entry name" value="TonB-dependent receptor, beta-barrel domain"/>
    <property type="match status" value="1"/>
</dbReference>
<organism evidence="10 11">
    <name type="scientific">Novosphingobium cyanobacteriorum</name>
    <dbReference type="NCBI Taxonomy" id="3024215"/>
    <lineage>
        <taxon>Bacteria</taxon>
        <taxon>Pseudomonadati</taxon>
        <taxon>Pseudomonadota</taxon>
        <taxon>Alphaproteobacteria</taxon>
        <taxon>Sphingomonadales</taxon>
        <taxon>Sphingomonadaceae</taxon>
        <taxon>Novosphingobium</taxon>
    </lineage>
</organism>
<feature type="chain" id="PRO_5045289328" evidence="9">
    <location>
        <begin position="30"/>
        <end position="815"/>
    </location>
</feature>
<evidence type="ECO:0000256" key="7">
    <source>
        <dbReference type="ARBA" id="ARBA00023237"/>
    </source>
</evidence>